<dbReference type="SUPFAM" id="SSF52540">
    <property type="entry name" value="P-loop containing nucleoside triphosphate hydrolases"/>
    <property type="match status" value="1"/>
</dbReference>
<evidence type="ECO:0000256" key="4">
    <source>
        <dbReference type="ARBA" id="ARBA00022840"/>
    </source>
</evidence>
<dbReference type="InterPro" id="IPR002182">
    <property type="entry name" value="NB-ARC"/>
</dbReference>
<evidence type="ECO:0000256" key="1">
    <source>
        <dbReference type="ARBA" id="ARBA00008894"/>
    </source>
</evidence>
<dbReference type="Pfam" id="PF23559">
    <property type="entry name" value="WHD_DRP"/>
    <property type="match status" value="1"/>
</dbReference>
<dbReference type="Pfam" id="PF13855">
    <property type="entry name" value="LRR_8"/>
    <property type="match status" value="1"/>
</dbReference>
<dbReference type="PANTHER" id="PTHR33463">
    <property type="entry name" value="NB-ARC DOMAIN-CONTAINING PROTEIN-RELATED"/>
    <property type="match status" value="1"/>
</dbReference>
<dbReference type="GO" id="GO:0002758">
    <property type="term" value="P:innate immune response-activating signaling pathway"/>
    <property type="evidence" value="ECO:0007669"/>
    <property type="project" value="UniProtKB-ARBA"/>
</dbReference>
<keyword evidence="9" id="KW-1185">Reference proteome</keyword>
<feature type="domain" description="Disease resistance protein At4g27190-like leucine-rich repeats" evidence="6">
    <location>
        <begin position="670"/>
        <end position="787"/>
    </location>
</feature>
<dbReference type="EMBL" id="JAMRDG010000001">
    <property type="protein sequence ID" value="KAJ3705373.1"/>
    <property type="molecule type" value="Genomic_DNA"/>
</dbReference>
<dbReference type="AlphaFoldDB" id="A0AAD6EY91"/>
<dbReference type="InterPro" id="IPR050905">
    <property type="entry name" value="Plant_NBS-LRR"/>
</dbReference>
<evidence type="ECO:0000259" key="5">
    <source>
        <dbReference type="Pfam" id="PF00931"/>
    </source>
</evidence>
<dbReference type="InterPro" id="IPR032675">
    <property type="entry name" value="LRR_dom_sf"/>
</dbReference>
<keyword evidence="4" id="KW-0547">Nucleotide-binding</keyword>
<dbReference type="Pfam" id="PF00931">
    <property type="entry name" value="NB-ARC"/>
    <property type="match status" value="1"/>
</dbReference>
<keyword evidence="4" id="KW-0067">ATP-binding</keyword>
<dbReference type="GO" id="GO:0042742">
    <property type="term" value="P:defense response to bacterium"/>
    <property type="evidence" value="ECO:0007669"/>
    <property type="project" value="UniProtKB-ARBA"/>
</dbReference>
<dbReference type="InterPro" id="IPR027417">
    <property type="entry name" value="P-loop_NTPase"/>
</dbReference>
<dbReference type="InterPro" id="IPR057135">
    <property type="entry name" value="At4g27190-like_LRR"/>
</dbReference>
<organism evidence="8 9">
    <name type="scientific">Rhynchospora tenuis</name>
    <dbReference type="NCBI Taxonomy" id="198213"/>
    <lineage>
        <taxon>Eukaryota</taxon>
        <taxon>Viridiplantae</taxon>
        <taxon>Streptophyta</taxon>
        <taxon>Embryophyta</taxon>
        <taxon>Tracheophyta</taxon>
        <taxon>Spermatophyta</taxon>
        <taxon>Magnoliopsida</taxon>
        <taxon>Liliopsida</taxon>
        <taxon>Poales</taxon>
        <taxon>Cyperaceae</taxon>
        <taxon>Cyperoideae</taxon>
        <taxon>Rhynchosporeae</taxon>
        <taxon>Rhynchospora</taxon>
    </lineage>
</organism>
<dbReference type="GO" id="GO:0009626">
    <property type="term" value="P:plant-type hypersensitive response"/>
    <property type="evidence" value="ECO:0007669"/>
    <property type="project" value="UniProtKB-ARBA"/>
</dbReference>
<dbReference type="Pfam" id="PF23247">
    <property type="entry name" value="LRR_RPS2"/>
    <property type="match status" value="1"/>
</dbReference>
<reference evidence="8 9" key="1">
    <citation type="journal article" date="2022" name="Cell">
        <title>Repeat-based holocentromeres influence genome architecture and karyotype evolution.</title>
        <authorList>
            <person name="Hofstatter P.G."/>
            <person name="Thangavel G."/>
            <person name="Lux T."/>
            <person name="Neumann P."/>
            <person name="Vondrak T."/>
            <person name="Novak P."/>
            <person name="Zhang M."/>
            <person name="Costa L."/>
            <person name="Castellani M."/>
            <person name="Scott A."/>
            <person name="Toegelov H."/>
            <person name="Fuchs J."/>
            <person name="Mata-Sucre Y."/>
            <person name="Dias Y."/>
            <person name="Vanzela A.L.L."/>
            <person name="Huettel B."/>
            <person name="Almeida C.C.S."/>
            <person name="Simkova H."/>
            <person name="Souza G."/>
            <person name="Pedrosa-Harand A."/>
            <person name="Macas J."/>
            <person name="Mayer K.F.X."/>
            <person name="Houben A."/>
            <person name="Marques A."/>
        </authorList>
    </citation>
    <scope>NUCLEOTIDE SEQUENCE [LARGE SCALE GENOMIC DNA]</scope>
    <source>
        <strain evidence="8">RhyTen1mFocal</strain>
    </source>
</reference>
<protein>
    <recommendedName>
        <fullName evidence="10">AAA+ ATPase domain-containing protein</fullName>
    </recommendedName>
</protein>
<dbReference type="Gene3D" id="3.40.50.300">
    <property type="entry name" value="P-loop containing nucleotide triphosphate hydrolases"/>
    <property type="match status" value="1"/>
</dbReference>
<sequence length="926" mass="106060">MANSTIGAVGQTCKRLNIFGVPAAVGAEFSSFTIKENWSSLKDAKENLQAVQTIIKTKVAIETDKPRGVNPEVQLWLSRVEEIITDKTLEVEYGKLTRGSFFRSWTLNLPRRRKVGKKIRKKLVHVKDLIDNVKNFTDVGVDLPVDTVDPIPQAKTFGMESMLEQLHEYFEDKERSIIGVSGQGGIGKTTLLTAFFNELSGGSDLRVVILIDVSNSEMLDVRAIQHTITERLGLPWVNTETEDARARLLMKALVRKRFVILLDDVRKKFRLEDIGIPVPNTENGSKIILASRDENVCIEMGAMKSLIRMQLLDGQSSWDLFLSNLSTDARSSIESGYSIKWRAMAIKNSCQGLPLALKVTSRALAGLKSPNDWRDAIMTLNTGLSEIKGVDQIFQPMKYSYDKLDATTKNCFLYCTLFPEDSSIRKEQLVEYWIAEGFIPPNQNWKANFTIISKLKSACLLQETNFGLKVRLHKVIRQFGHWLANQETNFLVQSGKNLESAPEIDQWNGPQRISLMSNDIRDLSFSPNCSNLETLFLQNNPNLKRLSSMFFKTMTKLRVLDLSNTAIKELPDCDALCQLQHLNLCQTPIIKLPRRFWVLKELRYLDLSQTEALEETYDNCSKLLNLRVLNLFRSHYGIRDVSDLNLDKLKELNFLGITICSEDVLRQLKKAHPLAKSTHRLSLRNCAGVKSIHFTIFNQMKQLLELYIESCPKLTELVMDQDEREVSKLEVLTLWELPFLDTILVKSMPHYFMMLRELTIYDCPKLENINWVAKLESLDKLVVSRCNQMVHIISEIDRGTQGMYNRTDGMSEEEEIQSLIEEACQIKIGENMKVTDEEVGENIEFPKLRSVLLTDLQNLVSICRPRKFPSLESIRVQECPSLMRLPVISAHKIKLRQICGSSEWWNRLEWDGKEIRREMENYFIAI</sequence>
<evidence type="ECO:0000256" key="3">
    <source>
        <dbReference type="ARBA" id="ARBA00022821"/>
    </source>
</evidence>
<dbReference type="PRINTS" id="PR00364">
    <property type="entry name" value="DISEASERSIST"/>
</dbReference>
<name>A0AAD6EY91_9POAL</name>
<keyword evidence="2" id="KW-0677">Repeat</keyword>
<gene>
    <name evidence="8" type="ORF">LUZ61_009078</name>
</gene>
<dbReference type="InterPro" id="IPR042197">
    <property type="entry name" value="Apaf_helical"/>
</dbReference>
<dbReference type="Gene3D" id="1.10.10.10">
    <property type="entry name" value="Winged helix-like DNA-binding domain superfamily/Winged helix DNA-binding domain"/>
    <property type="match status" value="1"/>
</dbReference>
<dbReference type="FunFam" id="1.10.10.10:FF:000322">
    <property type="entry name" value="Probable disease resistance protein At1g63360"/>
    <property type="match status" value="1"/>
</dbReference>
<dbReference type="PROSITE" id="PS51450">
    <property type="entry name" value="LRR"/>
    <property type="match status" value="1"/>
</dbReference>
<dbReference type="PANTHER" id="PTHR33463:SF204">
    <property type="entry name" value="NB-ARC DOMAIN-CONTAINING PROTEIN"/>
    <property type="match status" value="1"/>
</dbReference>
<evidence type="ECO:0000259" key="7">
    <source>
        <dbReference type="Pfam" id="PF23559"/>
    </source>
</evidence>
<dbReference type="FunFam" id="3.40.50.300:FF:001091">
    <property type="entry name" value="Probable disease resistance protein At1g61300"/>
    <property type="match status" value="1"/>
</dbReference>
<dbReference type="InterPro" id="IPR058922">
    <property type="entry name" value="WHD_DRP"/>
</dbReference>
<dbReference type="InterPro" id="IPR036388">
    <property type="entry name" value="WH-like_DNA-bd_sf"/>
</dbReference>
<dbReference type="Proteomes" id="UP001210211">
    <property type="component" value="Unassembled WGS sequence"/>
</dbReference>
<dbReference type="Gene3D" id="1.10.8.430">
    <property type="entry name" value="Helical domain of apoptotic protease-activating factors"/>
    <property type="match status" value="1"/>
</dbReference>
<dbReference type="SUPFAM" id="SSF52058">
    <property type="entry name" value="L domain-like"/>
    <property type="match status" value="1"/>
</dbReference>
<evidence type="ECO:0000259" key="6">
    <source>
        <dbReference type="Pfam" id="PF23247"/>
    </source>
</evidence>
<dbReference type="GO" id="GO:0005524">
    <property type="term" value="F:ATP binding"/>
    <property type="evidence" value="ECO:0007669"/>
    <property type="project" value="UniProtKB-KW"/>
</dbReference>
<feature type="domain" description="Disease resistance protein winged helix" evidence="7">
    <location>
        <begin position="417"/>
        <end position="462"/>
    </location>
</feature>
<proteinExistence type="inferred from homology"/>
<accession>A0AAD6EY91</accession>
<evidence type="ECO:0008006" key="10">
    <source>
        <dbReference type="Google" id="ProtNLM"/>
    </source>
</evidence>
<comment type="similarity">
    <text evidence="1">Belongs to the disease resistance NB-LRR family.</text>
</comment>
<evidence type="ECO:0000256" key="2">
    <source>
        <dbReference type="ARBA" id="ARBA00022737"/>
    </source>
</evidence>
<evidence type="ECO:0000313" key="9">
    <source>
        <dbReference type="Proteomes" id="UP001210211"/>
    </source>
</evidence>
<evidence type="ECO:0000313" key="8">
    <source>
        <dbReference type="EMBL" id="KAJ3705373.1"/>
    </source>
</evidence>
<comment type="caution">
    <text evidence="8">The sequence shown here is derived from an EMBL/GenBank/DDBJ whole genome shotgun (WGS) entry which is preliminary data.</text>
</comment>
<dbReference type="Gene3D" id="3.80.10.10">
    <property type="entry name" value="Ribonuclease Inhibitor"/>
    <property type="match status" value="2"/>
</dbReference>
<dbReference type="InterPro" id="IPR001611">
    <property type="entry name" value="Leu-rich_rpt"/>
</dbReference>
<dbReference type="GO" id="GO:0043531">
    <property type="term" value="F:ADP binding"/>
    <property type="evidence" value="ECO:0007669"/>
    <property type="project" value="InterPro"/>
</dbReference>
<feature type="domain" description="NB-ARC" evidence="5">
    <location>
        <begin position="160"/>
        <end position="323"/>
    </location>
</feature>
<keyword evidence="3" id="KW-0611">Plant defense</keyword>